<comment type="similarity">
    <text evidence="1">Belongs to the peptidase M4 family.</text>
</comment>
<feature type="domain" description="Peptidase M4 C-terminal" evidence="11">
    <location>
        <begin position="362"/>
        <end position="402"/>
    </location>
</feature>
<feature type="region of interest" description="Disordered" evidence="9">
    <location>
        <begin position="792"/>
        <end position="813"/>
    </location>
</feature>
<feature type="domain" description="FTP" evidence="12">
    <location>
        <begin position="96"/>
        <end position="135"/>
    </location>
</feature>
<dbReference type="Gene3D" id="3.10.450.490">
    <property type="match status" value="1"/>
</dbReference>
<dbReference type="InterPro" id="IPR013783">
    <property type="entry name" value="Ig-like_fold"/>
</dbReference>
<feature type="region of interest" description="Disordered" evidence="9">
    <location>
        <begin position="1"/>
        <end position="22"/>
    </location>
</feature>
<evidence type="ECO:0000313" key="14">
    <source>
        <dbReference type="EMBL" id="NYJ01698.1"/>
    </source>
</evidence>
<evidence type="ECO:0000256" key="8">
    <source>
        <dbReference type="PIRSR" id="PIRSR623612-1"/>
    </source>
</evidence>
<keyword evidence="2 14" id="KW-0645">Protease</keyword>
<dbReference type="Gene3D" id="2.60.40.10">
    <property type="entry name" value="Immunoglobulins"/>
    <property type="match status" value="1"/>
</dbReference>
<dbReference type="CDD" id="cd04818">
    <property type="entry name" value="PA_subtilisin_1"/>
    <property type="match status" value="1"/>
</dbReference>
<evidence type="ECO:0000259" key="10">
    <source>
        <dbReference type="Pfam" id="PF02225"/>
    </source>
</evidence>
<feature type="active site" description="Proton donor" evidence="8">
    <location>
        <position position="611"/>
    </location>
</feature>
<dbReference type="Pfam" id="PF16640">
    <property type="entry name" value="Big_3_5"/>
    <property type="match status" value="1"/>
</dbReference>
<evidence type="ECO:0000256" key="1">
    <source>
        <dbReference type="ARBA" id="ARBA00009388"/>
    </source>
</evidence>
<feature type="active site" evidence="8">
    <location>
        <position position="352"/>
    </location>
</feature>
<dbReference type="InterPro" id="IPR001570">
    <property type="entry name" value="Peptidase_M4_C_domain"/>
</dbReference>
<dbReference type="AlphaFoldDB" id="A0A853C5A0"/>
<dbReference type="Proteomes" id="UP000530424">
    <property type="component" value="Unassembled WGS sequence"/>
</dbReference>
<reference evidence="14 15" key="1">
    <citation type="submission" date="2020-07" db="EMBL/GenBank/DDBJ databases">
        <title>Sequencing the genomes of 1000 actinobacteria strains.</title>
        <authorList>
            <person name="Klenk H.-P."/>
        </authorList>
    </citation>
    <scope>NUCLEOTIDE SEQUENCE [LARGE SCALE GENOMIC DNA]</scope>
    <source>
        <strain evidence="14 15">DSM 103833</strain>
    </source>
</reference>
<dbReference type="GO" id="GO:0004222">
    <property type="term" value="F:metalloendopeptidase activity"/>
    <property type="evidence" value="ECO:0007669"/>
    <property type="project" value="InterPro"/>
</dbReference>
<keyword evidence="15" id="KW-1185">Reference proteome</keyword>
<feature type="compositionally biased region" description="Low complexity" evidence="9">
    <location>
        <begin position="1"/>
        <end position="14"/>
    </location>
</feature>
<dbReference type="InterPro" id="IPR046450">
    <property type="entry name" value="PA_dom_sf"/>
</dbReference>
<evidence type="ECO:0000259" key="13">
    <source>
        <dbReference type="Pfam" id="PF16640"/>
    </source>
</evidence>
<dbReference type="InterPro" id="IPR023612">
    <property type="entry name" value="Peptidase_M4"/>
</dbReference>
<evidence type="ECO:0000256" key="5">
    <source>
        <dbReference type="ARBA" id="ARBA00022801"/>
    </source>
</evidence>
<dbReference type="InterPro" id="IPR032109">
    <property type="entry name" value="Big_3_5"/>
</dbReference>
<dbReference type="InterPro" id="IPR003137">
    <property type="entry name" value="PA_domain"/>
</dbReference>
<dbReference type="Gene3D" id="1.10.390.10">
    <property type="entry name" value="Neutral Protease Domain 2"/>
    <property type="match status" value="2"/>
</dbReference>
<name>A0A853C5A0_9ACTN</name>
<accession>A0A853C5A0</accession>
<evidence type="ECO:0000256" key="2">
    <source>
        <dbReference type="ARBA" id="ARBA00022670"/>
    </source>
</evidence>
<evidence type="ECO:0000259" key="11">
    <source>
        <dbReference type="Pfam" id="PF02868"/>
    </source>
</evidence>
<dbReference type="Pfam" id="PF02868">
    <property type="entry name" value="Peptidase_M4_C"/>
    <property type="match status" value="2"/>
</dbReference>
<feature type="domain" description="Bacterial Ig-like" evidence="13">
    <location>
        <begin position="965"/>
        <end position="1048"/>
    </location>
</feature>
<keyword evidence="5" id="KW-0378">Hydrolase</keyword>
<dbReference type="PANTHER" id="PTHR33794">
    <property type="entry name" value="BACILLOLYSIN"/>
    <property type="match status" value="1"/>
</dbReference>
<dbReference type="PRINTS" id="PR00730">
    <property type="entry name" value="THERMOLYSIN"/>
</dbReference>
<evidence type="ECO:0000256" key="9">
    <source>
        <dbReference type="SAM" id="MobiDB-lite"/>
    </source>
</evidence>
<evidence type="ECO:0000256" key="3">
    <source>
        <dbReference type="ARBA" id="ARBA00022723"/>
    </source>
</evidence>
<dbReference type="GO" id="GO:0005975">
    <property type="term" value="P:carbohydrate metabolic process"/>
    <property type="evidence" value="ECO:0007669"/>
    <property type="project" value="UniProtKB-ARBA"/>
</dbReference>
<gene>
    <name evidence="14" type="ORF">HNR19_002396</name>
</gene>
<keyword evidence="7 14" id="KW-0482">Metalloprotease</keyword>
<dbReference type="Pfam" id="PF07504">
    <property type="entry name" value="FTP"/>
    <property type="match status" value="1"/>
</dbReference>
<dbReference type="Gene3D" id="3.50.30.30">
    <property type="match status" value="1"/>
</dbReference>
<dbReference type="InterPro" id="IPR011096">
    <property type="entry name" value="FTP_domain"/>
</dbReference>
<evidence type="ECO:0000256" key="6">
    <source>
        <dbReference type="ARBA" id="ARBA00022833"/>
    </source>
</evidence>
<dbReference type="PANTHER" id="PTHR33794:SF1">
    <property type="entry name" value="BACILLOLYSIN"/>
    <property type="match status" value="1"/>
</dbReference>
<keyword evidence="3" id="KW-0479">Metal-binding</keyword>
<keyword evidence="4" id="KW-0732">Signal</keyword>
<keyword evidence="6" id="KW-0862">Zinc</keyword>
<evidence type="ECO:0000313" key="15">
    <source>
        <dbReference type="Proteomes" id="UP000530424"/>
    </source>
</evidence>
<sequence length="1050" mass="110343">MAAPPALSANAAAPKPDPSVVDQMRSTADGRVKVRANPATGEVGFVRAAGANADLLPDVAADSRAEAAAKADAYLDEFAVGFGAAPGQLKRTPDVAKDQTGWTFTYAQDYRGVPVFGAELHAHVDQHGSLTSVNGYVAPDISIGTSPKVSEADARARALALVESQPSGYEDGTAPAYTGGLEVRSIELMVYRTGSTRGIDGDARLAWVAEVWNEATIRETLILDATTNKPLNRWSMIAHALDRELYEAYVDDNGTPDDPDDDFVGGLDEPVWAEGDPFPADLDEDQQNEVLATGESYWMFRNTFGYNAWDGTGGKMITVNNDPRISCPNANWNGVTTNYCSGVTGDDTVAHEWGHAYTESTSGLIYQWQAGAMNEAYSDIWGEVVDMKNERHNELGEDGDAGGAVLREAGKCSEFTRAEVTMEITAPASVAGPCTAAPASFGPVITQAGVTGTAVVAADAANEEGPSTTDGCSPFDNAAAVAGNWAYVDRGTCPFVQKTQNAVDAGALGIVVGDSVAGRPPVSMPGTAEIYGVMVTNEDGAKFKSAGEPVTFEIAAVPADTDESYRWLSGENDPAFGGAIRDMWNPNCYGDPGKVSDAEYHCAADDSGGVHTNSGVVNRTFAILVDGLPGVVEPIGMDKAAWLFWYSQYHFLTPTSFFPDLADALEASCTALTGADIEKITLGDPTEADGSDGGVGNPEVIQDGMTAADCASVTAAIAETELRLDPTEQCDWQPLLQPGAPSLECGDGTSEEVSFSEDFEGDEGLAGWTLDEEFVYNDNSLPWEQVFNAPEHSGGTAFSPDPTTGQCDGGPNDLTSRTGLVSPDLTVPDGESPRLSFDHYVATEAEWDGANVKVSVDGGEFELVPAEAYLYNAPGGHLDPEQGGPMAGEEAWTGTDGGELGGSWGTSIIDLSAIADAGQTVNFRFDLGRDGCNGVEGWYIDNVTVASCVDDAAEQAPTTTKFVSVKPDPIKKGKPFTVRVKVSSPDATPNGKVVLKKGTTKLGSATLENGVAVIKVTKSLPLGKNKLVASYLGNASFEASKDTFTVKVVR</sequence>
<protein>
    <submittedName>
        <fullName evidence="14">Zn-dependent metalloprotease</fullName>
    </submittedName>
</protein>
<dbReference type="EMBL" id="JACCFP010000001">
    <property type="protein sequence ID" value="NYJ01698.1"/>
    <property type="molecule type" value="Genomic_DNA"/>
</dbReference>
<evidence type="ECO:0000259" key="12">
    <source>
        <dbReference type="Pfam" id="PF07504"/>
    </source>
</evidence>
<organism evidence="14 15">
    <name type="scientific">Nocardioides thalensis</name>
    <dbReference type="NCBI Taxonomy" id="1914755"/>
    <lineage>
        <taxon>Bacteria</taxon>
        <taxon>Bacillati</taxon>
        <taxon>Actinomycetota</taxon>
        <taxon>Actinomycetes</taxon>
        <taxon>Propionibacteriales</taxon>
        <taxon>Nocardioidaceae</taxon>
        <taxon>Nocardioides</taxon>
    </lineage>
</organism>
<dbReference type="Gene3D" id="3.10.170.10">
    <property type="match status" value="1"/>
</dbReference>
<dbReference type="GO" id="GO:0046872">
    <property type="term" value="F:metal ion binding"/>
    <property type="evidence" value="ECO:0007669"/>
    <property type="project" value="UniProtKB-KW"/>
</dbReference>
<feature type="domain" description="Peptidase M4 C-terminal" evidence="11">
    <location>
        <begin position="562"/>
        <end position="676"/>
    </location>
</feature>
<comment type="caution">
    <text evidence="14">The sequence shown here is derived from an EMBL/GenBank/DDBJ whole genome shotgun (WGS) entry which is preliminary data.</text>
</comment>
<dbReference type="InterPro" id="IPR027268">
    <property type="entry name" value="Peptidase_M4/M1_CTD_sf"/>
</dbReference>
<dbReference type="GO" id="GO:0006508">
    <property type="term" value="P:proteolysis"/>
    <property type="evidence" value="ECO:0007669"/>
    <property type="project" value="UniProtKB-KW"/>
</dbReference>
<feature type="domain" description="PA" evidence="10">
    <location>
        <begin position="451"/>
        <end position="542"/>
    </location>
</feature>
<dbReference type="Pfam" id="PF02225">
    <property type="entry name" value="PA"/>
    <property type="match status" value="1"/>
</dbReference>
<dbReference type="RefSeq" id="WP_179668153.1">
    <property type="nucleotide sequence ID" value="NZ_JACCFP010000001.1"/>
</dbReference>
<dbReference type="SUPFAM" id="SSF55486">
    <property type="entry name" value="Metalloproteases ('zincins'), catalytic domain"/>
    <property type="match status" value="1"/>
</dbReference>
<evidence type="ECO:0000256" key="4">
    <source>
        <dbReference type="ARBA" id="ARBA00022729"/>
    </source>
</evidence>
<proteinExistence type="inferred from homology"/>
<evidence type="ECO:0000256" key="7">
    <source>
        <dbReference type="ARBA" id="ARBA00023049"/>
    </source>
</evidence>
<dbReference type="SUPFAM" id="SSF52025">
    <property type="entry name" value="PA domain"/>
    <property type="match status" value="1"/>
</dbReference>
<dbReference type="InterPro" id="IPR050728">
    <property type="entry name" value="Zinc_Metalloprotease_M4"/>
</dbReference>